<name>A0A383EB41_9ZZZZ</name>
<evidence type="ECO:0000259" key="1">
    <source>
        <dbReference type="Pfam" id="PF03144"/>
    </source>
</evidence>
<sequence>MKEQEIGYVSKFFGQISVAAIEITAGELHVGDKIRIVGHTTDCKMAIESMQIEHASVESAVKGDSIGVKVGDKARRNDKVVKLVD</sequence>
<accession>A0A383EB41</accession>
<dbReference type="Pfam" id="PF03144">
    <property type="entry name" value="GTP_EFTU_D2"/>
    <property type="match status" value="1"/>
</dbReference>
<proteinExistence type="predicted"/>
<dbReference type="AlphaFoldDB" id="A0A383EB41"/>
<dbReference type="InterPro" id="IPR004161">
    <property type="entry name" value="EFTu-like_2"/>
</dbReference>
<dbReference type="SUPFAM" id="SSF50447">
    <property type="entry name" value="Translation proteins"/>
    <property type="match status" value="1"/>
</dbReference>
<dbReference type="GO" id="GO:0005525">
    <property type="term" value="F:GTP binding"/>
    <property type="evidence" value="ECO:0007669"/>
    <property type="project" value="InterPro"/>
</dbReference>
<dbReference type="InterPro" id="IPR009000">
    <property type="entry name" value="Transl_B-barrel_sf"/>
</dbReference>
<gene>
    <name evidence="2" type="ORF">METZ01_LOCUS506467</name>
</gene>
<evidence type="ECO:0000313" key="2">
    <source>
        <dbReference type="EMBL" id="SVE53613.1"/>
    </source>
</evidence>
<feature type="domain" description="Translation elongation factor EFTu-like" evidence="1">
    <location>
        <begin position="18"/>
        <end position="73"/>
    </location>
</feature>
<reference evidence="2" key="1">
    <citation type="submission" date="2018-05" db="EMBL/GenBank/DDBJ databases">
        <authorList>
            <person name="Lanie J.A."/>
            <person name="Ng W.-L."/>
            <person name="Kazmierczak K.M."/>
            <person name="Andrzejewski T.M."/>
            <person name="Davidsen T.M."/>
            <person name="Wayne K.J."/>
            <person name="Tettelin H."/>
            <person name="Glass J.I."/>
            <person name="Rusch D."/>
            <person name="Podicherti R."/>
            <person name="Tsui H.-C.T."/>
            <person name="Winkler M.E."/>
        </authorList>
    </citation>
    <scope>NUCLEOTIDE SEQUENCE</scope>
</reference>
<organism evidence="2">
    <name type="scientific">marine metagenome</name>
    <dbReference type="NCBI Taxonomy" id="408172"/>
    <lineage>
        <taxon>unclassified sequences</taxon>
        <taxon>metagenomes</taxon>
        <taxon>ecological metagenomes</taxon>
    </lineage>
</organism>
<protein>
    <recommendedName>
        <fullName evidence="1">Translation elongation factor EFTu-like domain-containing protein</fullName>
    </recommendedName>
</protein>
<dbReference type="EMBL" id="UINC01224128">
    <property type="protein sequence ID" value="SVE53613.1"/>
    <property type="molecule type" value="Genomic_DNA"/>
</dbReference>
<dbReference type="Gene3D" id="2.40.30.10">
    <property type="entry name" value="Translation factors"/>
    <property type="match status" value="1"/>
</dbReference>